<dbReference type="EMBL" id="ONZP01000588">
    <property type="protein sequence ID" value="SPJ87942.1"/>
    <property type="molecule type" value="Genomic_DNA"/>
</dbReference>
<dbReference type="AlphaFoldDB" id="A0AAE8MJS9"/>
<gene>
    <name evidence="1" type="ORF">FTOL_12411</name>
</gene>
<evidence type="ECO:0000313" key="2">
    <source>
        <dbReference type="Proteomes" id="UP001187734"/>
    </source>
</evidence>
<sequence length="178" mass="20576">MATVLSMPLKCSDHPDRLVVKKWGRRPHGYTGVCNALGPIYCCSCFFQLVCDPRAQQHHDEGTMTRHYQPKECQLYHDHIPDCWMARVAHHSVPVGQTFYYDCFIEANGLPDEKKMEKEASCHKCKKNNESVTVGPDQFPKLLELEDETGDLENLDLKIWDFPSIQTTLPCLSWMFWV</sequence>
<reference evidence="1" key="1">
    <citation type="submission" date="2018-03" db="EMBL/GenBank/DDBJ databases">
        <authorList>
            <person name="Guldener U."/>
        </authorList>
    </citation>
    <scope>NUCLEOTIDE SEQUENCE</scope>
</reference>
<proteinExistence type="predicted"/>
<name>A0AAE8MJS9_9HYPO</name>
<comment type="caution">
    <text evidence="1">The sequence shown here is derived from an EMBL/GenBank/DDBJ whole genome shotgun (WGS) entry which is preliminary data.</text>
</comment>
<keyword evidence="2" id="KW-1185">Reference proteome</keyword>
<protein>
    <submittedName>
        <fullName evidence="1">Uncharacterized protein</fullName>
    </submittedName>
</protein>
<evidence type="ECO:0000313" key="1">
    <source>
        <dbReference type="EMBL" id="SPJ87942.1"/>
    </source>
</evidence>
<accession>A0AAE8MJS9</accession>
<organism evidence="1 2">
    <name type="scientific">Fusarium torulosum</name>
    <dbReference type="NCBI Taxonomy" id="33205"/>
    <lineage>
        <taxon>Eukaryota</taxon>
        <taxon>Fungi</taxon>
        <taxon>Dikarya</taxon>
        <taxon>Ascomycota</taxon>
        <taxon>Pezizomycotina</taxon>
        <taxon>Sordariomycetes</taxon>
        <taxon>Hypocreomycetidae</taxon>
        <taxon>Hypocreales</taxon>
        <taxon>Nectriaceae</taxon>
        <taxon>Fusarium</taxon>
    </lineage>
</organism>
<dbReference type="Proteomes" id="UP001187734">
    <property type="component" value="Unassembled WGS sequence"/>
</dbReference>